<feature type="domain" description="Methyltransferase FkbM" evidence="1">
    <location>
        <begin position="99"/>
        <end position="266"/>
    </location>
</feature>
<evidence type="ECO:0000313" key="3">
    <source>
        <dbReference type="Proteomes" id="UP000036908"/>
    </source>
</evidence>
<accession>A0A0L8AML9</accession>
<dbReference type="CDD" id="cd02440">
    <property type="entry name" value="AdoMet_MTases"/>
    <property type="match status" value="1"/>
</dbReference>
<dbReference type="InterPro" id="IPR029063">
    <property type="entry name" value="SAM-dependent_MTases_sf"/>
</dbReference>
<organism evidence="2 3">
    <name type="scientific">Roseivirga seohaensis subsp. aquiponti</name>
    <dbReference type="NCBI Taxonomy" id="1566026"/>
    <lineage>
        <taxon>Bacteria</taxon>
        <taxon>Pseudomonadati</taxon>
        <taxon>Bacteroidota</taxon>
        <taxon>Cytophagia</taxon>
        <taxon>Cytophagales</taxon>
        <taxon>Roseivirgaceae</taxon>
        <taxon>Roseivirga</taxon>
    </lineage>
</organism>
<dbReference type="InterPro" id="IPR006342">
    <property type="entry name" value="FkbM_mtfrase"/>
</dbReference>
<dbReference type="NCBIfam" id="TIGR01444">
    <property type="entry name" value="fkbM_fam"/>
    <property type="match status" value="1"/>
</dbReference>
<keyword evidence="3" id="KW-1185">Reference proteome</keyword>
<dbReference type="Pfam" id="PF05050">
    <property type="entry name" value="Methyltransf_21"/>
    <property type="match status" value="1"/>
</dbReference>
<dbReference type="InterPro" id="IPR052514">
    <property type="entry name" value="SAM-dependent_MTase"/>
</dbReference>
<name>A0A0L8AML9_9BACT</name>
<evidence type="ECO:0000313" key="2">
    <source>
        <dbReference type="EMBL" id="KOF03462.1"/>
    </source>
</evidence>
<dbReference type="PANTHER" id="PTHR34203:SF15">
    <property type="entry name" value="SLL1173 PROTEIN"/>
    <property type="match status" value="1"/>
</dbReference>
<sequence>MSKEQVHSFRYERDILLFLVFSTFKTKTMFGLFGKSKRKKEIKSTFKEYGYEIQKFRIDGYGEIDFANWLHPFNRPIHLGTSEVNFYKSLAPEGSMIIDIGTYTGDTTVPMALAVGKSGIVLGLEPNPYVYKILEKNSELNPDYTNIVPLPFAATEEDGEYVFNYSDASFCNGGFLSQIKNRKHKHNYELKVQGRNFQKFLNENYADRLSQLSLLKVDAEGYDKDILNGLSDLISTYRPNIMAECYKRLTKEEREDLYDAMAKHNYTVYMNDTHYLSDGFVDTAKRVKLTKDTMSIKKHFEIIAIPN</sequence>
<gene>
    <name evidence="2" type="ORF">OB69_06125</name>
</gene>
<dbReference type="PANTHER" id="PTHR34203">
    <property type="entry name" value="METHYLTRANSFERASE, FKBM FAMILY PROTEIN"/>
    <property type="match status" value="1"/>
</dbReference>
<comment type="caution">
    <text evidence="2">The sequence shown here is derived from an EMBL/GenBank/DDBJ whole genome shotgun (WGS) entry which is preliminary data.</text>
</comment>
<dbReference type="EMBL" id="JSVA01000007">
    <property type="protein sequence ID" value="KOF03462.1"/>
    <property type="molecule type" value="Genomic_DNA"/>
</dbReference>
<dbReference type="SUPFAM" id="SSF53335">
    <property type="entry name" value="S-adenosyl-L-methionine-dependent methyltransferases"/>
    <property type="match status" value="1"/>
</dbReference>
<protein>
    <recommendedName>
        <fullName evidence="1">Methyltransferase FkbM domain-containing protein</fullName>
    </recommendedName>
</protein>
<dbReference type="Gene3D" id="3.40.50.150">
    <property type="entry name" value="Vaccinia Virus protein VP39"/>
    <property type="match status" value="1"/>
</dbReference>
<proteinExistence type="predicted"/>
<dbReference type="Proteomes" id="UP000036908">
    <property type="component" value="Unassembled WGS sequence"/>
</dbReference>
<reference evidence="3" key="1">
    <citation type="submission" date="2014-11" db="EMBL/GenBank/DDBJ databases">
        <title>Genome sequencing of Roseivirga sp. D-25.</title>
        <authorList>
            <person name="Selvaratnam C."/>
            <person name="Thevarajoo S."/>
            <person name="Goh K.M."/>
            <person name="Eee R."/>
            <person name="Chan K.-G."/>
            <person name="Chong C.S."/>
        </authorList>
    </citation>
    <scope>NUCLEOTIDE SEQUENCE [LARGE SCALE GENOMIC DNA]</scope>
    <source>
        <strain evidence="3">D-25</strain>
    </source>
</reference>
<dbReference type="OrthoDB" id="930965at2"/>
<dbReference type="PATRIC" id="fig|1566026.4.peg.3052"/>
<dbReference type="AlphaFoldDB" id="A0A0L8AML9"/>
<evidence type="ECO:0000259" key="1">
    <source>
        <dbReference type="Pfam" id="PF05050"/>
    </source>
</evidence>